<keyword evidence="3" id="KW-1185">Reference proteome</keyword>
<dbReference type="SUPFAM" id="SSF50475">
    <property type="entry name" value="FMN-binding split barrel"/>
    <property type="match status" value="1"/>
</dbReference>
<feature type="domain" description="Pyridoxamine 5'-phosphate oxidase N-terminal" evidence="1">
    <location>
        <begin position="9"/>
        <end position="93"/>
    </location>
</feature>
<evidence type="ECO:0000313" key="2">
    <source>
        <dbReference type="EMBL" id="MEI4803077.1"/>
    </source>
</evidence>
<dbReference type="RefSeq" id="WP_336473494.1">
    <property type="nucleotide sequence ID" value="NZ_JBAWSX010000011.1"/>
</dbReference>
<accession>A0ABU8FK74</accession>
<dbReference type="EMBL" id="JBAWSX010000011">
    <property type="protein sequence ID" value="MEI4803077.1"/>
    <property type="molecule type" value="Genomic_DNA"/>
</dbReference>
<dbReference type="InterPro" id="IPR011576">
    <property type="entry name" value="Pyridox_Oxase_N"/>
</dbReference>
<proteinExistence type="predicted"/>
<comment type="caution">
    <text evidence="2">The sequence shown here is derived from an EMBL/GenBank/DDBJ whole genome shotgun (WGS) entry which is preliminary data.</text>
</comment>
<dbReference type="InterPro" id="IPR012349">
    <property type="entry name" value="Split_barrel_FMN-bd"/>
</dbReference>
<reference evidence="2 3" key="1">
    <citation type="submission" date="2024-01" db="EMBL/GenBank/DDBJ databases">
        <title>Seven novel Bacillus-like species.</title>
        <authorList>
            <person name="Liu G."/>
        </authorList>
    </citation>
    <scope>NUCLEOTIDE SEQUENCE [LARGE SCALE GENOMIC DNA]</scope>
    <source>
        <strain evidence="2 3">FJAT-51639</strain>
    </source>
</reference>
<name>A0ABU8FK74_9BACI</name>
<organism evidence="2 3">
    <name type="scientific">Bacillus bruguierae</name>
    <dbReference type="NCBI Taxonomy" id="3127667"/>
    <lineage>
        <taxon>Bacteria</taxon>
        <taxon>Bacillati</taxon>
        <taxon>Bacillota</taxon>
        <taxon>Bacilli</taxon>
        <taxon>Bacillales</taxon>
        <taxon>Bacillaceae</taxon>
        <taxon>Bacillus</taxon>
    </lineage>
</organism>
<dbReference type="Gene3D" id="2.30.110.10">
    <property type="entry name" value="Electron Transport, Fmn-binding Protein, Chain A"/>
    <property type="match status" value="1"/>
</dbReference>
<sequence length="151" mass="16926">MANIVELTLTDALVKALREERIVTIATTDFEKGVPNVSAISWVYAMGEKVIRFAVDQRSRIVENLRHHAGLVLTVMANESVYSISGKAIIKTERMEGVPLKLTLIEVSVQEVRDVMFYGAKLAIEPKYEKTYDLRAAEKLDNQVLSAMRDA</sequence>
<protein>
    <submittedName>
        <fullName evidence="2">Pyridoxamine 5'-phosphate oxidase family protein</fullName>
    </submittedName>
</protein>
<dbReference type="Pfam" id="PF01243">
    <property type="entry name" value="PNPOx_N"/>
    <property type="match status" value="1"/>
</dbReference>
<dbReference type="Proteomes" id="UP001372526">
    <property type="component" value="Unassembled WGS sequence"/>
</dbReference>
<dbReference type="NCBIfam" id="NF005232">
    <property type="entry name" value="PRK06733.1"/>
    <property type="match status" value="1"/>
</dbReference>
<evidence type="ECO:0000313" key="3">
    <source>
        <dbReference type="Proteomes" id="UP001372526"/>
    </source>
</evidence>
<evidence type="ECO:0000259" key="1">
    <source>
        <dbReference type="Pfam" id="PF01243"/>
    </source>
</evidence>
<gene>
    <name evidence="2" type="ORF">WAZ07_17515</name>
</gene>